<protein>
    <submittedName>
        <fullName evidence="1">Uncharacterized protein</fullName>
    </submittedName>
</protein>
<reference evidence="1 2" key="1">
    <citation type="submission" date="2024-10" db="EMBL/GenBank/DDBJ databases">
        <authorList>
            <person name="Kim D."/>
        </authorList>
    </citation>
    <scope>NUCLEOTIDE SEQUENCE [LARGE SCALE GENOMIC DNA]</scope>
    <source>
        <strain evidence="1">BH-2024</strain>
    </source>
</reference>
<evidence type="ECO:0000313" key="1">
    <source>
        <dbReference type="EMBL" id="KAL3069537.1"/>
    </source>
</evidence>
<keyword evidence="2" id="KW-1185">Reference proteome</keyword>
<sequence>MSDNSAGEVPFEAENGGQRIPEVCQAFLLGLAGTAPSPQNVQQQQNQENGMEGANIDQALNNAALAVRNVTAGEFRELVTSALGANNRATVNQTADTAPSPQQQQNQENGMEGANINQALNDVALAIRNAYPQLMALLGRIEHIPSTSAVTLTAGELRELVTSAFDANMHAADNQTVRNEVVKNLSNNSLIGSAPRKTSWKIWLIEKNLVY</sequence>
<dbReference type="AlphaFoldDB" id="A0ABD2HSR6"/>
<dbReference type="EMBL" id="JBICBT010001395">
    <property type="protein sequence ID" value="KAL3069537.1"/>
    <property type="molecule type" value="Genomic_DNA"/>
</dbReference>
<dbReference type="Proteomes" id="UP001620626">
    <property type="component" value="Unassembled WGS sequence"/>
</dbReference>
<proteinExistence type="predicted"/>
<gene>
    <name evidence="1" type="ORF">niasHT_034719</name>
</gene>
<accession>A0ABD2HSR6</accession>
<name>A0ABD2HSR6_9BILA</name>
<evidence type="ECO:0000313" key="2">
    <source>
        <dbReference type="Proteomes" id="UP001620626"/>
    </source>
</evidence>
<comment type="caution">
    <text evidence="1">The sequence shown here is derived from an EMBL/GenBank/DDBJ whole genome shotgun (WGS) entry which is preliminary data.</text>
</comment>
<organism evidence="1 2">
    <name type="scientific">Heterodera trifolii</name>
    <dbReference type="NCBI Taxonomy" id="157864"/>
    <lineage>
        <taxon>Eukaryota</taxon>
        <taxon>Metazoa</taxon>
        <taxon>Ecdysozoa</taxon>
        <taxon>Nematoda</taxon>
        <taxon>Chromadorea</taxon>
        <taxon>Rhabditida</taxon>
        <taxon>Tylenchina</taxon>
        <taxon>Tylenchomorpha</taxon>
        <taxon>Tylenchoidea</taxon>
        <taxon>Heteroderidae</taxon>
        <taxon>Heteroderinae</taxon>
        <taxon>Heterodera</taxon>
    </lineage>
</organism>